<keyword evidence="3 5" id="KW-0808">Transferase</keyword>
<dbReference type="InterPro" id="IPR001173">
    <property type="entry name" value="Glyco_trans_2-like"/>
</dbReference>
<evidence type="ECO:0000256" key="1">
    <source>
        <dbReference type="ARBA" id="ARBA00006739"/>
    </source>
</evidence>
<dbReference type="SUPFAM" id="SSF53448">
    <property type="entry name" value="Nucleotide-diphospho-sugar transferases"/>
    <property type="match status" value="1"/>
</dbReference>
<proteinExistence type="inferred from homology"/>
<comment type="similarity">
    <text evidence="1">Belongs to the glycosyltransferase 2 family.</text>
</comment>
<keyword evidence="6" id="KW-1185">Reference proteome</keyword>
<dbReference type="Pfam" id="PF00535">
    <property type="entry name" value="Glycos_transf_2"/>
    <property type="match status" value="1"/>
</dbReference>
<comment type="caution">
    <text evidence="5">The sequence shown here is derived from an EMBL/GenBank/DDBJ whole genome shotgun (WGS) entry which is preliminary data.</text>
</comment>
<feature type="domain" description="Glycosyltransferase 2-like" evidence="4">
    <location>
        <begin position="16"/>
        <end position="175"/>
    </location>
</feature>
<dbReference type="PANTHER" id="PTHR43179:SF12">
    <property type="entry name" value="GALACTOFURANOSYLTRANSFERASE GLFT2"/>
    <property type="match status" value="1"/>
</dbReference>
<evidence type="ECO:0000256" key="3">
    <source>
        <dbReference type="ARBA" id="ARBA00022679"/>
    </source>
</evidence>
<evidence type="ECO:0000256" key="2">
    <source>
        <dbReference type="ARBA" id="ARBA00022676"/>
    </source>
</evidence>
<name>A0A017HL84_9RHOB</name>
<sequence length="322" mass="35220">MALPDGDDVGAPTVAVCVATFRRPQGIRSLLGSLDELRFRGVPPDLRVVVVDNDPTQPAFGSQEDAQGACGWPVTYVHEPARGLVAARNRSLEAAPTEAKAALFVDDDEVVAPGWLEAMLDVWTRTGATVVQGPVEPLYEEPAPRWVEDLGIFRLGPFGDGAPLHFAATNNSLVDLEFVRRHGLRFDPSFNFAGGEDEEFYGRVREAGGRIVSSADAVVYDAIPGRRMTRDWVLRRSKRKGNTIARIALKRRRGRVVRFVKAFKSVTFGVARAGTMGLWSSTDAIAGRMEIARGLGMFSAFFRIVVTEYSPQRVDADRGESA</sequence>
<evidence type="ECO:0000313" key="5">
    <source>
        <dbReference type="EMBL" id="EYD74938.1"/>
    </source>
</evidence>
<gene>
    <name evidence="5" type="ORF">Rumeso_03499</name>
</gene>
<dbReference type="Gene3D" id="3.90.550.10">
    <property type="entry name" value="Spore Coat Polysaccharide Biosynthesis Protein SpsA, Chain A"/>
    <property type="match status" value="1"/>
</dbReference>
<dbReference type="Proteomes" id="UP000019666">
    <property type="component" value="Unassembled WGS sequence"/>
</dbReference>
<dbReference type="RefSeq" id="WP_051521542.1">
    <property type="nucleotide sequence ID" value="NZ_KK088614.1"/>
</dbReference>
<evidence type="ECO:0000259" key="4">
    <source>
        <dbReference type="Pfam" id="PF00535"/>
    </source>
</evidence>
<reference evidence="5 6" key="1">
    <citation type="submission" date="2013-02" db="EMBL/GenBank/DDBJ databases">
        <authorList>
            <person name="Fiebig A."/>
            <person name="Goeker M."/>
            <person name="Klenk H.-P.P."/>
        </authorList>
    </citation>
    <scope>NUCLEOTIDE SEQUENCE [LARGE SCALE GENOMIC DNA]</scope>
    <source>
        <strain evidence="5 6">DSM 19309</strain>
    </source>
</reference>
<dbReference type="GO" id="GO:0016757">
    <property type="term" value="F:glycosyltransferase activity"/>
    <property type="evidence" value="ECO:0007669"/>
    <property type="project" value="UniProtKB-KW"/>
</dbReference>
<dbReference type="HOGENOM" id="CLU_025996_3_0_5"/>
<keyword evidence="2" id="KW-0328">Glycosyltransferase</keyword>
<protein>
    <submittedName>
        <fullName evidence="5">Glycosyl transferase, family 2</fullName>
    </submittedName>
</protein>
<dbReference type="EMBL" id="AOSK01000098">
    <property type="protein sequence ID" value="EYD74938.1"/>
    <property type="molecule type" value="Genomic_DNA"/>
</dbReference>
<organism evidence="5 6">
    <name type="scientific">Rubellimicrobium mesophilum DSM 19309</name>
    <dbReference type="NCBI Taxonomy" id="442562"/>
    <lineage>
        <taxon>Bacteria</taxon>
        <taxon>Pseudomonadati</taxon>
        <taxon>Pseudomonadota</taxon>
        <taxon>Alphaproteobacteria</taxon>
        <taxon>Rhodobacterales</taxon>
        <taxon>Roseobacteraceae</taxon>
        <taxon>Rubellimicrobium</taxon>
    </lineage>
</organism>
<evidence type="ECO:0000313" key="6">
    <source>
        <dbReference type="Proteomes" id="UP000019666"/>
    </source>
</evidence>
<accession>A0A017HL84</accession>
<dbReference type="PANTHER" id="PTHR43179">
    <property type="entry name" value="RHAMNOSYLTRANSFERASE WBBL"/>
    <property type="match status" value="1"/>
</dbReference>
<dbReference type="AlphaFoldDB" id="A0A017HL84"/>
<dbReference type="STRING" id="442562.Rumeso_03499"/>
<dbReference type="InterPro" id="IPR029044">
    <property type="entry name" value="Nucleotide-diphossugar_trans"/>
</dbReference>